<dbReference type="PANTHER" id="PTHR30383">
    <property type="entry name" value="THIOESTERASE 1/PROTEASE 1/LYSOPHOSPHOLIPASE L1"/>
    <property type="match status" value="1"/>
</dbReference>
<feature type="compositionally biased region" description="Low complexity" evidence="1">
    <location>
        <begin position="254"/>
        <end position="266"/>
    </location>
</feature>
<feature type="domain" description="SGNH hydrolase-type esterase" evidence="2">
    <location>
        <begin position="9"/>
        <end position="166"/>
    </location>
</feature>
<dbReference type="EMBL" id="GIFC01017458">
    <property type="protein sequence ID" value="MXU99541.1"/>
    <property type="molecule type" value="Transcribed_RNA"/>
</dbReference>
<reference evidence="3" key="1">
    <citation type="submission" date="2019-12" db="EMBL/GenBank/DDBJ databases">
        <title>An insight into the sialome of adult female Ixodes ricinus ticks feeding for 6 days.</title>
        <authorList>
            <person name="Perner J."/>
            <person name="Ribeiro J.M.C."/>
        </authorList>
    </citation>
    <scope>NUCLEOTIDE SEQUENCE</scope>
    <source>
        <strain evidence="3">Semi-engorged</strain>
        <tissue evidence="3">Salivary glands</tissue>
    </source>
</reference>
<dbReference type="InterPro" id="IPR051532">
    <property type="entry name" value="Ester_Hydrolysis_Enzymes"/>
</dbReference>
<accession>A0A6B0VDB9</accession>
<dbReference type="AlphaFoldDB" id="A0A6B0VDB9"/>
<dbReference type="Pfam" id="PF13472">
    <property type="entry name" value="Lipase_GDSL_2"/>
    <property type="match status" value="1"/>
</dbReference>
<dbReference type="CDD" id="cd00229">
    <property type="entry name" value="SGNH_hydrolase"/>
    <property type="match status" value="1"/>
</dbReference>
<feature type="compositionally biased region" description="Pro residues" evidence="1">
    <location>
        <begin position="237"/>
        <end position="253"/>
    </location>
</feature>
<feature type="region of interest" description="Disordered" evidence="1">
    <location>
        <begin position="230"/>
        <end position="267"/>
    </location>
</feature>
<dbReference type="InterPro" id="IPR013830">
    <property type="entry name" value="SGNH_hydro"/>
</dbReference>
<dbReference type="Gene3D" id="3.40.50.1110">
    <property type="entry name" value="SGNH hydrolase"/>
    <property type="match status" value="1"/>
</dbReference>
<dbReference type="SUPFAM" id="SSF52266">
    <property type="entry name" value="SGNH hydrolase"/>
    <property type="match status" value="1"/>
</dbReference>
<proteinExistence type="predicted"/>
<dbReference type="InterPro" id="IPR036514">
    <property type="entry name" value="SGNH_hydro_sf"/>
</dbReference>
<protein>
    <submittedName>
        <fullName evidence="3">Putative sgnh hydrolase</fullName>
    </submittedName>
</protein>
<dbReference type="GO" id="GO:0016787">
    <property type="term" value="F:hydrolase activity"/>
    <property type="evidence" value="ECO:0007669"/>
    <property type="project" value="UniProtKB-KW"/>
</dbReference>
<organism evidence="3">
    <name type="scientific">Ixodes ricinus</name>
    <name type="common">Common tick</name>
    <name type="synonym">Acarus ricinus</name>
    <dbReference type="NCBI Taxonomy" id="34613"/>
    <lineage>
        <taxon>Eukaryota</taxon>
        <taxon>Metazoa</taxon>
        <taxon>Ecdysozoa</taxon>
        <taxon>Arthropoda</taxon>
        <taxon>Chelicerata</taxon>
        <taxon>Arachnida</taxon>
        <taxon>Acari</taxon>
        <taxon>Parasitiformes</taxon>
        <taxon>Ixodida</taxon>
        <taxon>Ixodoidea</taxon>
        <taxon>Ixodidae</taxon>
        <taxon>Ixodinae</taxon>
        <taxon>Ixodes</taxon>
    </lineage>
</organism>
<evidence type="ECO:0000259" key="2">
    <source>
        <dbReference type="Pfam" id="PF13472"/>
    </source>
</evidence>
<name>A0A6B0VDB9_IXORI</name>
<evidence type="ECO:0000313" key="3">
    <source>
        <dbReference type="EMBL" id="MXU99541.1"/>
    </source>
</evidence>
<keyword evidence="3" id="KW-0378">Hydrolase</keyword>
<sequence length="457" mass="49887">MPRVLVAGDSMVKYLSQYFPSNNRVAVEVRAFSGIRIEALFSKVSDALPDFDAVILHVGTNNTSVCASAYIDKYRRLAAQILERNPTMQIVFSSVLPRRENRFSSLECQRSKSAEIQSLNDRYKEVNWLLQEFCLKKGFVFIGDLVDEWHRWIGYDGVHPSRDGNKVFAEFLFLHAQRIAEVMTRSRIHQDHMERTSSASPSRNCWTTKDVVLNTTCEIQFPPLGYSRPPSMLASPPASPPPASSVPPPPPLASAPSPQLPLASSAPQPPPLASASCTFSTTPSCFLCAPPTSSCICTFSTTPSCFLCTPTTSSCLCTFSTAPSCFLCAPPTSSCICTFSTTPSCFLCAPPTSSCICTFSATPSCFLCAPTTSSCICTFSTTPSCLCPPHILQLLHLPHFPLLPLCPHHLLLLHPLHHFLLLFLPLCQGPITSEFGGWIQVAVGEAQTQRAQVSKVA</sequence>
<evidence type="ECO:0000256" key="1">
    <source>
        <dbReference type="SAM" id="MobiDB-lite"/>
    </source>
</evidence>